<comment type="subcellular location">
    <subcellularLocation>
        <location evidence="6">Cytoplasm</location>
    </subcellularLocation>
</comment>
<dbReference type="PIRSF" id="PIRSF000722">
    <property type="entry name" value="Acetate_prop_kin"/>
    <property type="match status" value="1"/>
</dbReference>
<sequence length="399" mass="43840">MKILVINCGSSSIKYKLYDMTDKSVLAAGGIEKVGLAGSFNKVALPNGEKKIISHECPTHTEGIKLMFDTLLDPEIGAIKSLDEIDAAGHRIVAGGTYTKSQIVTDEMLEGWKPFMELAPLHSPAHLKGYLAVRAQLPNLPQVFVFDTAFHQTMPPKAFMYGLPYNYYTDYNFRRYGAHGTSHRYVTARAGEVLGFDPKDVRMITCHIGNGASISAVDHGKCVDTSMGLTPLEGVMMGTRTGDIDSSAILYIMEKEHQTPEEAIDLLNKKSGLLGISGVSSDMREVEDAAEKGNERAQLALDMYSYRIKKYIGAYTAVMGGVDVIVFTAGVGEHQWDVRKATMEGMEYLGIQLDQEKNERNNGEEELISLPESKVKVAVIPTDEELMIATDTMQLVAKQ</sequence>
<feature type="active site" description="Proton donor/acceptor" evidence="6">
    <location>
        <position position="147"/>
    </location>
</feature>
<dbReference type="EMBL" id="JACICA010000001">
    <property type="protein sequence ID" value="MBB3701939.1"/>
    <property type="molecule type" value="Genomic_DNA"/>
</dbReference>
<evidence type="ECO:0000256" key="7">
    <source>
        <dbReference type="RuleBase" id="RU003835"/>
    </source>
</evidence>
<gene>
    <name evidence="6" type="primary">ackA</name>
    <name evidence="8" type="ORF">FHS60_000381</name>
</gene>
<comment type="catalytic activity">
    <reaction evidence="6">
        <text>acetate + ATP = acetyl phosphate + ADP</text>
        <dbReference type="Rhea" id="RHEA:11352"/>
        <dbReference type="ChEBI" id="CHEBI:22191"/>
        <dbReference type="ChEBI" id="CHEBI:30089"/>
        <dbReference type="ChEBI" id="CHEBI:30616"/>
        <dbReference type="ChEBI" id="CHEBI:456216"/>
        <dbReference type="EC" id="2.7.2.1"/>
    </reaction>
</comment>
<reference evidence="8 9" key="1">
    <citation type="submission" date="2020-08" db="EMBL/GenBank/DDBJ databases">
        <title>Genomic Encyclopedia of Type Strains, Phase IV (KMG-IV): sequencing the most valuable type-strain genomes for metagenomic binning, comparative biology and taxonomic classification.</title>
        <authorList>
            <person name="Goeker M."/>
        </authorList>
    </citation>
    <scope>NUCLEOTIDE SEQUENCE [LARGE SCALE GENOMIC DNA]</scope>
    <source>
        <strain evidence="8 9">DSM 22548</strain>
    </source>
</reference>
<dbReference type="Pfam" id="PF00871">
    <property type="entry name" value="Acetate_kinase"/>
    <property type="match status" value="1"/>
</dbReference>
<proteinExistence type="inferred from homology"/>
<evidence type="ECO:0000256" key="5">
    <source>
        <dbReference type="ARBA" id="ARBA00022840"/>
    </source>
</evidence>
<dbReference type="GO" id="GO:0006085">
    <property type="term" value="P:acetyl-CoA biosynthetic process"/>
    <property type="evidence" value="ECO:0007669"/>
    <property type="project" value="UniProtKB-UniRule"/>
</dbReference>
<feature type="binding site" evidence="6">
    <location>
        <position position="7"/>
    </location>
    <ligand>
        <name>Mg(2+)</name>
        <dbReference type="ChEBI" id="CHEBI:18420"/>
    </ligand>
</feature>
<comment type="pathway">
    <text evidence="6">Metabolic intermediate biosynthesis; acetyl-CoA biosynthesis; acetyl-CoA from acetate: step 1/2.</text>
</comment>
<dbReference type="PRINTS" id="PR00471">
    <property type="entry name" value="ACETATEKNASE"/>
</dbReference>
<dbReference type="CDD" id="cd24010">
    <property type="entry name" value="ASKHA_NBD_AcK_PK"/>
    <property type="match status" value="1"/>
</dbReference>
<feature type="binding site" evidence="6">
    <location>
        <position position="91"/>
    </location>
    <ligand>
        <name>substrate</name>
    </ligand>
</feature>
<evidence type="ECO:0000313" key="9">
    <source>
        <dbReference type="Proteomes" id="UP000541425"/>
    </source>
</evidence>
<keyword evidence="3 6" id="KW-0547">Nucleotide-binding</keyword>
<protein>
    <recommendedName>
        <fullName evidence="6">Acetate kinase</fullName>
        <ecNumber evidence="6">2.7.2.1</ecNumber>
    </recommendedName>
    <alternativeName>
        <fullName evidence="6">Acetokinase</fullName>
    </alternativeName>
</protein>
<dbReference type="PROSITE" id="PS01075">
    <property type="entry name" value="ACETATE_KINASE_1"/>
    <property type="match status" value="1"/>
</dbReference>
<feature type="binding site" evidence="6">
    <location>
        <position position="384"/>
    </location>
    <ligand>
        <name>Mg(2+)</name>
        <dbReference type="ChEBI" id="CHEBI:18420"/>
    </ligand>
</feature>
<dbReference type="Gene3D" id="3.30.420.40">
    <property type="match status" value="2"/>
</dbReference>
<dbReference type="GO" id="GO:0005524">
    <property type="term" value="F:ATP binding"/>
    <property type="evidence" value="ECO:0007669"/>
    <property type="project" value="UniProtKB-KW"/>
</dbReference>
<dbReference type="GO" id="GO:0006083">
    <property type="term" value="P:acetate metabolic process"/>
    <property type="evidence" value="ECO:0007669"/>
    <property type="project" value="TreeGrafter"/>
</dbReference>
<dbReference type="RefSeq" id="WP_183694182.1">
    <property type="nucleotide sequence ID" value="NZ_JACICA010000001.1"/>
</dbReference>
<evidence type="ECO:0000256" key="1">
    <source>
        <dbReference type="ARBA" id="ARBA00008748"/>
    </source>
</evidence>
<feature type="site" description="Transition state stabilizer" evidence="6">
    <location>
        <position position="179"/>
    </location>
</feature>
<evidence type="ECO:0000313" key="8">
    <source>
        <dbReference type="EMBL" id="MBB3701939.1"/>
    </source>
</evidence>
<keyword evidence="6" id="KW-0479">Metal-binding</keyword>
<name>A0A7W5UDA3_9BACT</name>
<accession>A0A7W5UDA3</accession>
<dbReference type="AlphaFoldDB" id="A0A7W5UDA3"/>
<dbReference type="InterPro" id="IPR004372">
    <property type="entry name" value="Ac/propionate_kinase"/>
</dbReference>
<comment type="cofactor">
    <cofactor evidence="6">
        <name>Mg(2+)</name>
        <dbReference type="ChEBI" id="CHEBI:18420"/>
    </cofactor>
    <cofactor evidence="6">
        <name>Mn(2+)</name>
        <dbReference type="ChEBI" id="CHEBI:29035"/>
    </cofactor>
    <text evidence="6">Mg(2+). Can also accept Mn(2+).</text>
</comment>
<evidence type="ECO:0000256" key="4">
    <source>
        <dbReference type="ARBA" id="ARBA00022777"/>
    </source>
</evidence>
<evidence type="ECO:0000256" key="2">
    <source>
        <dbReference type="ARBA" id="ARBA00022679"/>
    </source>
</evidence>
<keyword evidence="4 6" id="KW-0418">Kinase</keyword>
<keyword evidence="5 6" id="KW-0067">ATP-binding</keyword>
<feature type="binding site" evidence="6">
    <location>
        <begin position="207"/>
        <end position="211"/>
    </location>
    <ligand>
        <name>ATP</name>
        <dbReference type="ChEBI" id="CHEBI:30616"/>
    </ligand>
</feature>
<dbReference type="NCBIfam" id="TIGR00016">
    <property type="entry name" value="ackA"/>
    <property type="match status" value="1"/>
</dbReference>
<comment type="subunit">
    <text evidence="6">Homodimer.</text>
</comment>
<dbReference type="GO" id="GO:0000287">
    <property type="term" value="F:magnesium ion binding"/>
    <property type="evidence" value="ECO:0007669"/>
    <property type="project" value="UniProtKB-UniRule"/>
</dbReference>
<dbReference type="SUPFAM" id="SSF53067">
    <property type="entry name" value="Actin-like ATPase domain"/>
    <property type="match status" value="2"/>
</dbReference>
<feature type="site" description="Transition state stabilizer" evidence="6">
    <location>
        <position position="240"/>
    </location>
</feature>
<dbReference type="Proteomes" id="UP000541425">
    <property type="component" value="Unassembled WGS sequence"/>
</dbReference>
<keyword evidence="6" id="KW-0963">Cytoplasm</keyword>
<comment type="similarity">
    <text evidence="1 6 7">Belongs to the acetokinase family.</text>
</comment>
<dbReference type="PROSITE" id="PS01076">
    <property type="entry name" value="ACETATE_KINASE_2"/>
    <property type="match status" value="1"/>
</dbReference>
<feature type="binding site" evidence="6">
    <location>
        <begin position="282"/>
        <end position="284"/>
    </location>
    <ligand>
        <name>ATP</name>
        <dbReference type="ChEBI" id="CHEBI:30616"/>
    </ligand>
</feature>
<organism evidence="8 9">
    <name type="scientific">Alloprevotella rava</name>
    <dbReference type="NCBI Taxonomy" id="671218"/>
    <lineage>
        <taxon>Bacteria</taxon>
        <taxon>Pseudomonadati</taxon>
        <taxon>Bacteroidota</taxon>
        <taxon>Bacteroidia</taxon>
        <taxon>Bacteroidales</taxon>
        <taxon>Prevotellaceae</taxon>
        <taxon>Alloprevotella</taxon>
    </lineage>
</organism>
<keyword evidence="2 6" id="KW-0808">Transferase</keyword>
<dbReference type="GO" id="GO:0005737">
    <property type="term" value="C:cytoplasm"/>
    <property type="evidence" value="ECO:0007669"/>
    <property type="project" value="UniProtKB-SubCell"/>
</dbReference>
<feature type="binding site" evidence="6">
    <location>
        <begin position="330"/>
        <end position="334"/>
    </location>
    <ligand>
        <name>ATP</name>
        <dbReference type="ChEBI" id="CHEBI:30616"/>
    </ligand>
</feature>
<feature type="binding site" evidence="6">
    <location>
        <position position="14"/>
    </location>
    <ligand>
        <name>ATP</name>
        <dbReference type="ChEBI" id="CHEBI:30616"/>
    </ligand>
</feature>
<comment type="function">
    <text evidence="6">Catalyzes the formation of acetyl phosphate from acetate and ATP. Can also catalyze the reverse reaction.</text>
</comment>
<evidence type="ECO:0000256" key="6">
    <source>
        <dbReference type="HAMAP-Rule" id="MF_00020"/>
    </source>
</evidence>
<comment type="caution">
    <text evidence="8">The sequence shown here is derived from an EMBL/GenBank/DDBJ whole genome shotgun (WGS) entry which is preliminary data.</text>
</comment>
<keyword evidence="6" id="KW-0460">Magnesium</keyword>
<dbReference type="PANTHER" id="PTHR21060:SF15">
    <property type="entry name" value="ACETATE KINASE-RELATED"/>
    <property type="match status" value="1"/>
</dbReference>
<dbReference type="InterPro" id="IPR023865">
    <property type="entry name" value="Aliphatic_acid_kinase_CS"/>
</dbReference>
<dbReference type="HAMAP" id="MF_00020">
    <property type="entry name" value="Acetate_kinase"/>
    <property type="match status" value="1"/>
</dbReference>
<dbReference type="InterPro" id="IPR043129">
    <property type="entry name" value="ATPase_NBD"/>
</dbReference>
<dbReference type="EC" id="2.7.2.1" evidence="6"/>
<evidence type="ECO:0000256" key="3">
    <source>
        <dbReference type="ARBA" id="ARBA00022741"/>
    </source>
</evidence>
<dbReference type="PANTHER" id="PTHR21060">
    <property type="entry name" value="ACETATE KINASE"/>
    <property type="match status" value="1"/>
</dbReference>
<dbReference type="InterPro" id="IPR000890">
    <property type="entry name" value="Aliphatic_acid_kin_short-chain"/>
</dbReference>
<dbReference type="GO" id="GO:0008776">
    <property type="term" value="F:acetate kinase activity"/>
    <property type="evidence" value="ECO:0007669"/>
    <property type="project" value="UniProtKB-UniRule"/>
</dbReference>
<dbReference type="UniPathway" id="UPA00340">
    <property type="reaction ID" value="UER00458"/>
</dbReference>